<feature type="compositionally biased region" description="Basic and acidic residues" evidence="1">
    <location>
        <begin position="320"/>
        <end position="333"/>
    </location>
</feature>
<dbReference type="PANTHER" id="PTHR34959">
    <property type="entry name" value="PROTEIN LAZY 1"/>
    <property type="match status" value="1"/>
</dbReference>
<gene>
    <name evidence="2" type="ORF">OLC1_LOCUS18955</name>
</gene>
<dbReference type="EMBL" id="OX459123">
    <property type="protein sequence ID" value="CAI9111600.1"/>
    <property type="molecule type" value="Genomic_DNA"/>
</dbReference>
<evidence type="ECO:0000313" key="2">
    <source>
        <dbReference type="EMBL" id="CAI9111600.1"/>
    </source>
</evidence>
<dbReference type="InterPro" id="IPR038928">
    <property type="entry name" value="LAZY1"/>
</dbReference>
<evidence type="ECO:0000256" key="1">
    <source>
        <dbReference type="SAM" id="MobiDB-lite"/>
    </source>
</evidence>
<organism evidence="2 3">
    <name type="scientific">Oldenlandia corymbosa var. corymbosa</name>
    <dbReference type="NCBI Taxonomy" id="529605"/>
    <lineage>
        <taxon>Eukaryota</taxon>
        <taxon>Viridiplantae</taxon>
        <taxon>Streptophyta</taxon>
        <taxon>Embryophyta</taxon>
        <taxon>Tracheophyta</taxon>
        <taxon>Spermatophyta</taxon>
        <taxon>Magnoliopsida</taxon>
        <taxon>eudicotyledons</taxon>
        <taxon>Gunneridae</taxon>
        <taxon>Pentapetalae</taxon>
        <taxon>asterids</taxon>
        <taxon>lamiids</taxon>
        <taxon>Gentianales</taxon>
        <taxon>Rubiaceae</taxon>
        <taxon>Rubioideae</taxon>
        <taxon>Spermacoceae</taxon>
        <taxon>Hedyotis-Oldenlandia complex</taxon>
        <taxon>Oldenlandia</taxon>
    </lineage>
</organism>
<dbReference type="Proteomes" id="UP001161247">
    <property type="component" value="Chromosome 6"/>
</dbReference>
<feature type="region of interest" description="Disordered" evidence="1">
    <location>
        <begin position="305"/>
        <end position="333"/>
    </location>
</feature>
<dbReference type="PANTHER" id="PTHR34959:SF7">
    <property type="entry name" value="PROTEIN LAZY 1-LIKE"/>
    <property type="match status" value="1"/>
</dbReference>
<reference evidence="2" key="1">
    <citation type="submission" date="2023-03" db="EMBL/GenBank/DDBJ databases">
        <authorList>
            <person name="Julca I."/>
        </authorList>
    </citation>
    <scope>NUCLEOTIDE SEQUENCE</scope>
</reference>
<evidence type="ECO:0000313" key="3">
    <source>
        <dbReference type="Proteomes" id="UP001161247"/>
    </source>
</evidence>
<dbReference type="GO" id="GO:0009630">
    <property type="term" value="P:gravitropism"/>
    <property type="evidence" value="ECO:0007669"/>
    <property type="project" value="InterPro"/>
</dbReference>
<proteinExistence type="predicted"/>
<keyword evidence="3" id="KW-1185">Reference proteome</keyword>
<sequence length="372" mass="42518">MLMFPQLLGWMHRKLRHTGREQSTTFTENPASYSARTLLDEQLFPAESTYGFTRPIQSNKKCSELLNITKEIGDEIHEKDSHDEFFHGFLAIGTFGSESIDKYPPTPTFSMSFQNSNDKMINIIEDEVMLINKEIEKFLSDEAKEVNDESSGRSSQVTIVSYSNEQMKDGNTDERYSANYPLQKYLIGDSIELPVADIGSKKEKMSLEEFFSMSDRNPENSVNKCNSPDKQQKKGYATRFVKNILKRAHSTAMSCTTGSTDCNEQATKPRAIKKKFPKVLNPKFFHGKVHPEEMIPQKQLTMSKKEKITKVSGKANISNAEEREKKRPTEIGSIKKEIFNSTPDSQMINSQGTMLNKERWIKTEVDYLVLEL</sequence>
<accession>A0AAV1DUM1</accession>
<dbReference type="AlphaFoldDB" id="A0AAV1DUM1"/>
<name>A0AAV1DUM1_OLDCO</name>
<protein>
    <submittedName>
        <fullName evidence="2">OLC1v1011858C3</fullName>
    </submittedName>
</protein>
<dbReference type="GO" id="GO:2000012">
    <property type="term" value="P:regulation of auxin polar transport"/>
    <property type="evidence" value="ECO:0007669"/>
    <property type="project" value="InterPro"/>
</dbReference>